<evidence type="ECO:0000313" key="3">
    <source>
        <dbReference type="EMBL" id="MFD0913041.1"/>
    </source>
</evidence>
<feature type="domain" description="YchJ-like middle NTF2-like" evidence="2">
    <location>
        <begin position="28"/>
        <end position="123"/>
    </location>
</feature>
<evidence type="ECO:0000313" key="4">
    <source>
        <dbReference type="Proteomes" id="UP001597128"/>
    </source>
</evidence>
<gene>
    <name evidence="3" type="ORF">ACFQ1Z_05730</name>
</gene>
<keyword evidence="4" id="KW-1185">Reference proteome</keyword>
<dbReference type="InterPro" id="IPR032710">
    <property type="entry name" value="NTF2-like_dom_sf"/>
</dbReference>
<dbReference type="RefSeq" id="WP_379056289.1">
    <property type="nucleotide sequence ID" value="NZ_JBHTKB010000001.1"/>
</dbReference>
<sequence>MKNPCPCFSGKAYNDCCQPLHAGQPAPDAERLMRSRYSAYALKLPAYILQTWHADTRPQSLTLADLAGIKWLKLQVLSHEQTAENTAFVRFVATFQSGKHKKEQLSEYSRFTYEHGHWLYVDGQPD</sequence>
<evidence type="ECO:0000256" key="1">
    <source>
        <dbReference type="HAMAP-Rule" id="MF_00612"/>
    </source>
</evidence>
<dbReference type="PANTHER" id="PTHR33747:SF1">
    <property type="entry name" value="ADENYLATE CYCLASE-ASSOCIATED CAP C-TERMINAL DOMAIN-CONTAINING PROTEIN"/>
    <property type="match status" value="1"/>
</dbReference>
<organism evidence="3 4">
    <name type="scientific">Methylophilus luteus</name>
    <dbReference type="NCBI Taxonomy" id="640108"/>
    <lineage>
        <taxon>Bacteria</taxon>
        <taxon>Pseudomonadati</taxon>
        <taxon>Pseudomonadota</taxon>
        <taxon>Betaproteobacteria</taxon>
        <taxon>Nitrosomonadales</taxon>
        <taxon>Methylophilaceae</taxon>
        <taxon>Methylophilus</taxon>
    </lineage>
</organism>
<comment type="similarity">
    <text evidence="1">Belongs to the UPF0225 family.</text>
</comment>
<reference evidence="4" key="1">
    <citation type="journal article" date="2019" name="Int. J. Syst. Evol. Microbiol.">
        <title>The Global Catalogue of Microorganisms (GCM) 10K type strain sequencing project: providing services to taxonomists for standard genome sequencing and annotation.</title>
        <authorList>
            <consortium name="The Broad Institute Genomics Platform"/>
            <consortium name="The Broad Institute Genome Sequencing Center for Infectious Disease"/>
            <person name="Wu L."/>
            <person name="Ma J."/>
        </authorList>
    </citation>
    <scope>NUCLEOTIDE SEQUENCE [LARGE SCALE GENOMIC DNA]</scope>
    <source>
        <strain evidence="4">CCUG 58412</strain>
    </source>
</reference>
<dbReference type="Gene3D" id="3.10.450.50">
    <property type="match status" value="1"/>
</dbReference>
<accession>A0ABW3F3P6</accession>
<dbReference type="InterPro" id="IPR048469">
    <property type="entry name" value="YchJ-like_M"/>
</dbReference>
<dbReference type="Proteomes" id="UP001597128">
    <property type="component" value="Unassembled WGS sequence"/>
</dbReference>
<protein>
    <recommendedName>
        <fullName evidence="1">UPF0225 protein ACFQ1Z_05730</fullName>
    </recommendedName>
</protein>
<dbReference type="HAMAP" id="MF_00612">
    <property type="entry name" value="UPF0225"/>
    <property type="match status" value="1"/>
</dbReference>
<dbReference type="PANTHER" id="PTHR33747">
    <property type="entry name" value="UPF0225 PROTEIN SCO1677"/>
    <property type="match status" value="1"/>
</dbReference>
<evidence type="ECO:0000259" key="2">
    <source>
        <dbReference type="Pfam" id="PF17775"/>
    </source>
</evidence>
<dbReference type="SUPFAM" id="SSF54427">
    <property type="entry name" value="NTF2-like"/>
    <property type="match status" value="1"/>
</dbReference>
<comment type="caution">
    <text evidence="3">The sequence shown here is derived from an EMBL/GenBank/DDBJ whole genome shotgun (WGS) entry which is preliminary data.</text>
</comment>
<dbReference type="Pfam" id="PF17775">
    <property type="entry name" value="YchJ_M-like"/>
    <property type="match status" value="1"/>
</dbReference>
<name>A0ABW3F3P6_9PROT</name>
<dbReference type="InterPro" id="IPR023006">
    <property type="entry name" value="YchJ-like"/>
</dbReference>
<proteinExistence type="inferred from homology"/>
<dbReference type="EMBL" id="JBHTKB010000001">
    <property type="protein sequence ID" value="MFD0913041.1"/>
    <property type="molecule type" value="Genomic_DNA"/>
</dbReference>